<dbReference type="Gene3D" id="3.90.550.10">
    <property type="entry name" value="Spore Coat Polysaccharide Biosynthesis Protein SpsA, Chain A"/>
    <property type="match status" value="1"/>
</dbReference>
<dbReference type="InterPro" id="IPR029044">
    <property type="entry name" value="Nucleotide-diphossugar_trans"/>
</dbReference>
<reference evidence="7 8" key="1">
    <citation type="submission" date="2020-01" db="EMBL/GenBank/DDBJ databases">
        <title>Muriicola jejuensis KCTC 22299.</title>
        <authorList>
            <person name="Wang G."/>
        </authorList>
    </citation>
    <scope>NUCLEOTIDE SEQUENCE [LARGE SCALE GENOMIC DNA]</scope>
    <source>
        <strain evidence="7 8">KCTC 22299</strain>
    </source>
</reference>
<keyword evidence="3" id="KW-0328">Glycosyltransferase</keyword>
<evidence type="ECO:0000313" key="8">
    <source>
        <dbReference type="Proteomes" id="UP000468443"/>
    </source>
</evidence>
<dbReference type="GO" id="GO:0016757">
    <property type="term" value="F:glycosyltransferase activity"/>
    <property type="evidence" value="ECO:0007669"/>
    <property type="project" value="UniProtKB-KW"/>
</dbReference>
<dbReference type="AlphaFoldDB" id="A0A6P0UGS4"/>
<keyword evidence="2" id="KW-1003">Cell membrane</keyword>
<dbReference type="Pfam" id="PF00535">
    <property type="entry name" value="Glycos_transf_2"/>
    <property type="match status" value="1"/>
</dbReference>
<keyword evidence="5" id="KW-0472">Membrane</keyword>
<dbReference type="InterPro" id="IPR026461">
    <property type="entry name" value="Trfase_2_rSAM/seldom_assoc"/>
</dbReference>
<organism evidence="7 8">
    <name type="scientific">Muriicola jejuensis</name>
    <dbReference type="NCBI Taxonomy" id="504488"/>
    <lineage>
        <taxon>Bacteria</taxon>
        <taxon>Pseudomonadati</taxon>
        <taxon>Bacteroidota</taxon>
        <taxon>Flavobacteriia</taxon>
        <taxon>Flavobacteriales</taxon>
        <taxon>Flavobacteriaceae</taxon>
        <taxon>Muriicola</taxon>
    </lineage>
</organism>
<accession>A0A6P0UGS4</accession>
<comment type="caution">
    <text evidence="7">The sequence shown here is derived from an EMBL/GenBank/DDBJ whole genome shotgun (WGS) entry which is preliminary data.</text>
</comment>
<dbReference type="InterPro" id="IPR001173">
    <property type="entry name" value="Glyco_trans_2-like"/>
</dbReference>
<evidence type="ECO:0000256" key="3">
    <source>
        <dbReference type="ARBA" id="ARBA00022676"/>
    </source>
</evidence>
<dbReference type="GO" id="GO:0005886">
    <property type="term" value="C:plasma membrane"/>
    <property type="evidence" value="ECO:0007669"/>
    <property type="project" value="UniProtKB-SubCell"/>
</dbReference>
<dbReference type="SUPFAM" id="SSF53448">
    <property type="entry name" value="Nucleotide-diphospho-sugar transferases"/>
    <property type="match status" value="1"/>
</dbReference>
<evidence type="ECO:0000313" key="7">
    <source>
        <dbReference type="EMBL" id="NER10373.1"/>
    </source>
</evidence>
<feature type="domain" description="Glycosyltransferase 2-like" evidence="6">
    <location>
        <begin position="10"/>
        <end position="122"/>
    </location>
</feature>
<gene>
    <name evidence="7" type="ORF">GWK09_07580</name>
</gene>
<evidence type="ECO:0000256" key="4">
    <source>
        <dbReference type="ARBA" id="ARBA00022679"/>
    </source>
</evidence>
<keyword evidence="8" id="KW-1185">Reference proteome</keyword>
<dbReference type="EMBL" id="JAABOP010000001">
    <property type="protein sequence ID" value="NER10373.1"/>
    <property type="molecule type" value="Genomic_DNA"/>
</dbReference>
<sequence length="237" mass="27201">MKKSSSPQISIIIPVLNEEENLKILIPFLRNRAKEADLLEIIVVDGGSSDTSAELALSLGAKAISSNKGRALQMNAGAGEARGRILYFLHADSFPPENFDELIQQAVEKDTDAGCFRLKFDSQSLFLGFFAWFSRFNFQICRGGDQSLFISRSLFDSLGGFNEAYRVYEDNEFVGRIYRKANFRVLPFDLLTSARKYRLNGRFRLQYHFACIHYLYFRGKGPEVLYAYYTRHIRQVR</sequence>
<evidence type="ECO:0000256" key="1">
    <source>
        <dbReference type="ARBA" id="ARBA00004236"/>
    </source>
</evidence>
<dbReference type="RefSeq" id="WP_163692383.1">
    <property type="nucleotide sequence ID" value="NZ_FXTW01000001.1"/>
</dbReference>
<dbReference type="Proteomes" id="UP000468443">
    <property type="component" value="Unassembled WGS sequence"/>
</dbReference>
<name>A0A6P0UGS4_9FLAO</name>
<dbReference type="PANTHER" id="PTHR43646">
    <property type="entry name" value="GLYCOSYLTRANSFERASE"/>
    <property type="match status" value="1"/>
</dbReference>
<dbReference type="CDD" id="cd02522">
    <property type="entry name" value="GT_2_like_a"/>
    <property type="match status" value="1"/>
</dbReference>
<comment type="subcellular location">
    <subcellularLocation>
        <location evidence="1">Cell membrane</location>
    </subcellularLocation>
</comment>
<protein>
    <submittedName>
        <fullName evidence="7">Glycosyltransferase</fullName>
    </submittedName>
</protein>
<keyword evidence="4 7" id="KW-0808">Transferase</keyword>
<evidence type="ECO:0000259" key="6">
    <source>
        <dbReference type="Pfam" id="PF00535"/>
    </source>
</evidence>
<dbReference type="NCBIfam" id="TIGR04283">
    <property type="entry name" value="glyco_like_mftF"/>
    <property type="match status" value="1"/>
</dbReference>
<evidence type="ECO:0000256" key="5">
    <source>
        <dbReference type="ARBA" id="ARBA00023136"/>
    </source>
</evidence>
<evidence type="ECO:0000256" key="2">
    <source>
        <dbReference type="ARBA" id="ARBA00022475"/>
    </source>
</evidence>
<dbReference type="PANTHER" id="PTHR43646:SF2">
    <property type="entry name" value="GLYCOSYLTRANSFERASE 2-LIKE DOMAIN-CONTAINING PROTEIN"/>
    <property type="match status" value="1"/>
</dbReference>
<proteinExistence type="predicted"/>